<evidence type="ECO:0000256" key="4">
    <source>
        <dbReference type="PROSITE-ProRule" id="PRU00335"/>
    </source>
</evidence>
<name>E0RPW5_WINT6</name>
<dbReference type="FunFam" id="1.10.10.60:FF:000141">
    <property type="entry name" value="TetR family transcriptional regulator"/>
    <property type="match status" value="1"/>
</dbReference>
<dbReference type="InterPro" id="IPR001647">
    <property type="entry name" value="HTH_TetR"/>
</dbReference>
<keyword evidence="2 4" id="KW-0238">DNA-binding</keyword>
<dbReference type="PROSITE" id="PS50977">
    <property type="entry name" value="HTH_TETR_2"/>
    <property type="match status" value="1"/>
</dbReference>
<dbReference type="KEGG" id="sta:STHERM_c18830"/>
<dbReference type="GO" id="GO:0003700">
    <property type="term" value="F:DNA-binding transcription factor activity"/>
    <property type="evidence" value="ECO:0007669"/>
    <property type="project" value="TreeGrafter"/>
</dbReference>
<dbReference type="InterPro" id="IPR050109">
    <property type="entry name" value="HTH-type_TetR-like_transc_reg"/>
</dbReference>
<gene>
    <name evidence="6" type="ordered locus">STHERM_c18830</name>
</gene>
<dbReference type="PaxDb" id="665571-STHERM_c18830"/>
<dbReference type="Proteomes" id="UP000001296">
    <property type="component" value="Chromosome"/>
</dbReference>
<proteinExistence type="predicted"/>
<evidence type="ECO:0000256" key="2">
    <source>
        <dbReference type="ARBA" id="ARBA00023125"/>
    </source>
</evidence>
<evidence type="ECO:0000259" key="5">
    <source>
        <dbReference type="PROSITE" id="PS50977"/>
    </source>
</evidence>
<keyword evidence="1" id="KW-0805">Transcription regulation</keyword>
<dbReference type="AlphaFoldDB" id="E0RPW5"/>
<dbReference type="Gene3D" id="1.10.357.10">
    <property type="entry name" value="Tetracycline Repressor, domain 2"/>
    <property type="match status" value="1"/>
</dbReference>
<reference key="1">
    <citation type="submission" date="2009-08" db="EMBL/GenBank/DDBJ databases">
        <title>The genome sequence of Spirochaeta thermophila DSM6192.</title>
        <authorList>
            <person name="Angelov A."/>
            <person name="Mientus M."/>
            <person name="Wittenberg S."/>
            <person name="Lehmann R."/>
            <person name="Liesegang H."/>
            <person name="Daniel R."/>
            <person name="Liebl W."/>
        </authorList>
    </citation>
    <scope>NUCLEOTIDE SEQUENCE</scope>
    <source>
        <strain>DSM 6192</strain>
    </source>
</reference>
<accession>E0RPW5</accession>
<feature type="domain" description="HTH tetR-type" evidence="5">
    <location>
        <begin position="21"/>
        <end position="81"/>
    </location>
</feature>
<dbReference type="HOGENOM" id="CLU_069356_6_1_12"/>
<organism evidence="6 7">
    <name type="scientific">Winmispira thermophila (strain ATCC 49972 / DSM 6192 / RI 19.B1)</name>
    <name type="common">Spirochaeta thermophila</name>
    <dbReference type="NCBI Taxonomy" id="665571"/>
    <lineage>
        <taxon>Bacteria</taxon>
        <taxon>Pseudomonadati</taxon>
        <taxon>Spirochaetota</taxon>
        <taxon>Spirochaetia</taxon>
        <taxon>Winmispirales</taxon>
        <taxon>Winmispiraceae</taxon>
        <taxon>Winmispira</taxon>
    </lineage>
</organism>
<evidence type="ECO:0000256" key="3">
    <source>
        <dbReference type="ARBA" id="ARBA00023163"/>
    </source>
</evidence>
<dbReference type="Pfam" id="PF00440">
    <property type="entry name" value="TetR_N"/>
    <property type="match status" value="1"/>
</dbReference>
<dbReference type="PRINTS" id="PR00455">
    <property type="entry name" value="HTHTETR"/>
</dbReference>
<dbReference type="eggNOG" id="COG1309">
    <property type="taxonomic scope" value="Bacteria"/>
</dbReference>
<evidence type="ECO:0000256" key="1">
    <source>
        <dbReference type="ARBA" id="ARBA00023015"/>
    </source>
</evidence>
<reference evidence="6 7" key="2">
    <citation type="journal article" date="2010" name="J. Bacteriol.">
        <title>Genome sequence of the polysaccharide-degrading, thermophilic anaerobe Spirochaeta thermophila DSM 6192.</title>
        <authorList>
            <person name="Angelov A."/>
            <person name="Liebl S."/>
            <person name="Ballschmiter M."/>
            <person name="Bomeke M."/>
            <person name="Lehmann R."/>
            <person name="Liesegang H."/>
            <person name="Daniel R."/>
            <person name="Liebl W."/>
        </authorList>
    </citation>
    <scope>NUCLEOTIDE SEQUENCE [LARGE SCALE GENOMIC DNA]</scope>
    <source>
        <strain evidence="7">ATCC 49972 / DSM 6192 / RI 19.B1</strain>
    </source>
</reference>
<sequence length="231" mass="26129">MASSLSPHQGPERSAVQYKKDDVRMRILRAAQEEFMEHGFSGASMRRIARLAGTSTSNLYTYFPSKEALFEALVGDLYASLLDLFRHHHEEGWHGPAWAEGEKLEGFRSFFDFIVDQRIPLVLLCKKSEGSPFAGTLPRFVQAMAGNILHHLAEDGTLDRTLHEPLAWALSRAFWEGLLSLLETELDEHVLTPLVFTYVVRSTVGGWFRGDEALSFLSRLEEPHIDAEEEP</sequence>
<protein>
    <recommendedName>
        <fullName evidence="5">HTH tetR-type domain-containing protein</fullName>
    </recommendedName>
</protein>
<keyword evidence="3" id="KW-0804">Transcription</keyword>
<dbReference type="PANTHER" id="PTHR30055">
    <property type="entry name" value="HTH-TYPE TRANSCRIPTIONAL REGULATOR RUTR"/>
    <property type="match status" value="1"/>
</dbReference>
<evidence type="ECO:0000313" key="6">
    <source>
        <dbReference type="EMBL" id="ADN02818.1"/>
    </source>
</evidence>
<evidence type="ECO:0000313" key="7">
    <source>
        <dbReference type="Proteomes" id="UP000001296"/>
    </source>
</evidence>
<dbReference type="InterPro" id="IPR009057">
    <property type="entry name" value="Homeodomain-like_sf"/>
</dbReference>
<dbReference type="PANTHER" id="PTHR30055:SF234">
    <property type="entry name" value="HTH-TYPE TRANSCRIPTIONAL REGULATOR BETI"/>
    <property type="match status" value="1"/>
</dbReference>
<dbReference type="GO" id="GO:0000976">
    <property type="term" value="F:transcription cis-regulatory region binding"/>
    <property type="evidence" value="ECO:0007669"/>
    <property type="project" value="TreeGrafter"/>
</dbReference>
<dbReference type="EMBL" id="CP001698">
    <property type="protein sequence ID" value="ADN02818.1"/>
    <property type="molecule type" value="Genomic_DNA"/>
</dbReference>
<dbReference type="SUPFAM" id="SSF46689">
    <property type="entry name" value="Homeodomain-like"/>
    <property type="match status" value="1"/>
</dbReference>
<feature type="DNA-binding region" description="H-T-H motif" evidence="4">
    <location>
        <begin position="44"/>
        <end position="63"/>
    </location>
</feature>